<evidence type="ECO:0000313" key="2">
    <source>
        <dbReference type="EMBL" id="CAD9441922.1"/>
    </source>
</evidence>
<gene>
    <name evidence="1" type="ORF">FPAR1323_LOCUS14992</name>
    <name evidence="2" type="ORF">FPAR1323_LOCUS14993</name>
</gene>
<evidence type="ECO:0000313" key="1">
    <source>
        <dbReference type="EMBL" id="CAD9441911.1"/>
    </source>
</evidence>
<protein>
    <submittedName>
        <fullName evidence="2">Uncharacterized protein</fullName>
    </submittedName>
</protein>
<accession>A0A6T7GBN7</accession>
<dbReference type="EMBL" id="HBGT01028717">
    <property type="protein sequence ID" value="CAD9441922.1"/>
    <property type="molecule type" value="Transcribed_RNA"/>
</dbReference>
<sequence length="108" mass="10688">MMGGHMAGLAGTTLGGGLQPNPAQLMPSMYPYSFFPMNGGNIMSGMGGMSGNVASMMAASGAMTGGSMSQLMRSASASTIQPTQIATMMGSSTNPVAISASTTSPGLR</sequence>
<reference evidence="2" key="1">
    <citation type="submission" date="2021-01" db="EMBL/GenBank/DDBJ databases">
        <authorList>
            <person name="Corre E."/>
            <person name="Pelletier E."/>
            <person name="Niang G."/>
            <person name="Scheremetjew M."/>
            <person name="Finn R."/>
            <person name="Kale V."/>
            <person name="Holt S."/>
            <person name="Cochrane G."/>
            <person name="Meng A."/>
            <person name="Brown T."/>
            <person name="Cohen L."/>
        </authorList>
    </citation>
    <scope>NUCLEOTIDE SEQUENCE</scope>
    <source>
        <strain evidence="2">RCC1693</strain>
    </source>
</reference>
<name>A0A6T7GBN7_9STRA</name>
<dbReference type="EMBL" id="HBGT01028716">
    <property type="protein sequence ID" value="CAD9441911.1"/>
    <property type="molecule type" value="Transcribed_RNA"/>
</dbReference>
<proteinExistence type="predicted"/>
<organism evidence="2">
    <name type="scientific">Florenciella parvula</name>
    <dbReference type="NCBI Taxonomy" id="236787"/>
    <lineage>
        <taxon>Eukaryota</taxon>
        <taxon>Sar</taxon>
        <taxon>Stramenopiles</taxon>
        <taxon>Ochrophyta</taxon>
        <taxon>Dictyochophyceae</taxon>
        <taxon>Florenciellales</taxon>
        <taxon>Florenciella</taxon>
    </lineage>
</organism>
<dbReference type="AlphaFoldDB" id="A0A6T7GBN7"/>